<dbReference type="PIRSF" id="PIRSF000887">
    <property type="entry name" value="Pesterase_MJ0037"/>
    <property type="match status" value="1"/>
</dbReference>
<dbReference type="PANTHER" id="PTHR39323">
    <property type="entry name" value="BLR1149 PROTEIN"/>
    <property type="match status" value="1"/>
</dbReference>
<dbReference type="KEGG" id="harc:HARCEL1_02085"/>
<name>A0A2R4X487_9EURY</name>
<proteinExistence type="predicted"/>
<dbReference type="Proteomes" id="UP000244727">
    <property type="component" value="Chromosome"/>
</dbReference>
<evidence type="ECO:0000313" key="2">
    <source>
        <dbReference type="Proteomes" id="UP000244727"/>
    </source>
</evidence>
<reference evidence="1 2" key="1">
    <citation type="submission" date="2018-04" db="EMBL/GenBank/DDBJ databases">
        <title>Halococcoides cellulosivorans gen. nov., sp. nov., an extremely halophilic cellulose-utilizing haloarchaeon from hypersaline lakes.</title>
        <authorList>
            <person name="Sorokin D.Y."/>
            <person name="Toshchakov S.V."/>
            <person name="Samarov N.I."/>
            <person name="Korzhenkov A."/>
            <person name="Kublanov I.V."/>
        </authorList>
    </citation>
    <scope>NUCLEOTIDE SEQUENCE [LARGE SCALE GENOMIC DNA]</scope>
    <source>
        <strain evidence="1 2">HArcel1</strain>
    </source>
</reference>
<dbReference type="InterPro" id="IPR024173">
    <property type="entry name" value="Pesterase_MJ0037-like"/>
</dbReference>
<dbReference type="SUPFAM" id="SSF56300">
    <property type="entry name" value="Metallo-dependent phosphatases"/>
    <property type="match status" value="1"/>
</dbReference>
<accession>A0A2R4X487</accession>
<dbReference type="EMBL" id="CP028858">
    <property type="protein sequence ID" value="AWB28599.1"/>
    <property type="molecule type" value="Genomic_DNA"/>
</dbReference>
<dbReference type="InterPro" id="IPR029052">
    <property type="entry name" value="Metallo-depent_PP-like"/>
</dbReference>
<sequence length="228" mass="25288">MATRFVDRGLLLDETLVVADLHLGRSAASNVQASLGGDRATLDHVIALVDRHDPERVVIAGDVLESFSSVPDGVTDHLEDFEQSIADRDIALDVIAGNHDPMLTEVWDYPLADRVRIDETLVVHGDTDPDLPSGVDRIVMGHEHPAIEIEGHKRFCFLVGEALYRGRDVIVVPAINRLLRGTTVNEMRGRDFHSPILTAADPLRPVVYDVESEETLRFPTLGQFREML</sequence>
<dbReference type="AlphaFoldDB" id="A0A2R4X487"/>
<gene>
    <name evidence="1" type="ORF">HARCEL1_02085</name>
</gene>
<dbReference type="Gene3D" id="3.60.21.10">
    <property type="match status" value="1"/>
</dbReference>
<organism evidence="1 2">
    <name type="scientific">Halococcoides cellulosivorans</name>
    <dbReference type="NCBI Taxonomy" id="1679096"/>
    <lineage>
        <taxon>Archaea</taxon>
        <taxon>Methanobacteriati</taxon>
        <taxon>Methanobacteriota</taxon>
        <taxon>Stenosarchaea group</taxon>
        <taxon>Halobacteria</taxon>
        <taxon>Halobacteriales</taxon>
        <taxon>Haloarculaceae</taxon>
        <taxon>Halococcoides</taxon>
    </lineage>
</organism>
<keyword evidence="2" id="KW-1185">Reference proteome</keyword>
<evidence type="ECO:0000313" key="1">
    <source>
        <dbReference type="EMBL" id="AWB28599.1"/>
    </source>
</evidence>
<dbReference type="PANTHER" id="PTHR39323:SF1">
    <property type="entry name" value="BLR1149 PROTEIN"/>
    <property type="match status" value="1"/>
</dbReference>
<protein>
    <submittedName>
        <fullName evidence="1">Metallophosphoesterase</fullName>
    </submittedName>
</protein>